<dbReference type="OrthoDB" id="9799980at2"/>
<dbReference type="InterPro" id="IPR011811">
    <property type="entry name" value="Peptidase_S51_cyanophycinase"/>
</dbReference>
<dbReference type="KEGG" id="aagg:ETAA8_10450"/>
<keyword evidence="10" id="KW-0121">Carboxypeptidase</keyword>
<comment type="catalytic activity">
    <reaction evidence="1">
        <text>[L-4-(L-arginin-2-N-yl)aspartate](n) + H2O = [L-4-(L-arginin-2-N-yl)aspartate](n-1) + L-4-(L-arginin-2-N-yl)aspartate</text>
        <dbReference type="Rhea" id="RHEA:12845"/>
        <dbReference type="Rhea" id="RHEA-COMP:13728"/>
        <dbReference type="Rhea" id="RHEA-COMP:13734"/>
        <dbReference type="ChEBI" id="CHEBI:15377"/>
        <dbReference type="ChEBI" id="CHEBI:137986"/>
        <dbReference type="ChEBI" id="CHEBI:137991"/>
        <dbReference type="EC" id="3.4.15.6"/>
    </reaction>
</comment>
<sequence precursor="true">MQCRLFAMLAGLVALLAIGSSQMLSGGENEAGPVIDLSAPNILGLPRGAISGGGSLMVCGGGQLPEEVYDEFVKLAGGPSGRLVLIPSAYPYANLEALNYRFNGWLRYPVQSFHFVHASTREEADSEEFARPLAEATGVWLSGGAQGRLADLYKGTRVEQQLQRVLERGGVIGGTSAGAAIMSETMIRYGTSREAVTDAGFGLLMSAVVDQHFTERSRHTRLLGVLGQNPQKIGLGVDEQTALIIRANRVRVLGQNRATVIVPDQYRTMSLHLLASGEEAEIIRSKDEVESRLKLLPANLAKK</sequence>
<feature type="chain" id="PRO_5022104209" description="Cyanophycinase" evidence="9">
    <location>
        <begin position="27"/>
        <end position="303"/>
    </location>
</feature>
<evidence type="ECO:0000256" key="4">
    <source>
        <dbReference type="ARBA" id="ARBA00013115"/>
    </source>
</evidence>
<evidence type="ECO:0000256" key="3">
    <source>
        <dbReference type="ARBA" id="ARBA00006534"/>
    </source>
</evidence>
<evidence type="ECO:0000256" key="5">
    <source>
        <dbReference type="ARBA" id="ARBA00015719"/>
    </source>
</evidence>
<dbReference type="EMBL" id="CP036274">
    <property type="protein sequence ID" value="QDU25973.1"/>
    <property type="molecule type" value="Genomic_DNA"/>
</dbReference>
<organism evidence="10 11">
    <name type="scientific">Anatilimnocola aggregata</name>
    <dbReference type="NCBI Taxonomy" id="2528021"/>
    <lineage>
        <taxon>Bacteria</taxon>
        <taxon>Pseudomonadati</taxon>
        <taxon>Planctomycetota</taxon>
        <taxon>Planctomycetia</taxon>
        <taxon>Pirellulales</taxon>
        <taxon>Pirellulaceae</taxon>
        <taxon>Anatilimnocola</taxon>
    </lineage>
</organism>
<accession>A0A517Y6W7</accession>
<keyword evidence="9" id="KW-0732">Signal</keyword>
<dbReference type="GO" id="GO:0004180">
    <property type="term" value="F:carboxypeptidase activity"/>
    <property type="evidence" value="ECO:0007669"/>
    <property type="project" value="UniProtKB-KW"/>
</dbReference>
<dbReference type="Pfam" id="PF03575">
    <property type="entry name" value="Peptidase_S51"/>
    <property type="match status" value="1"/>
</dbReference>
<dbReference type="NCBIfam" id="TIGR02069">
    <property type="entry name" value="cyanophycinase"/>
    <property type="match status" value="1"/>
</dbReference>
<keyword evidence="8" id="KW-0720">Serine protease</keyword>
<comment type="similarity">
    <text evidence="3">Belongs to the peptidase S51 family.</text>
</comment>
<name>A0A517Y6W7_9BACT</name>
<keyword evidence="7 10" id="KW-0378">Hydrolase</keyword>
<evidence type="ECO:0000256" key="2">
    <source>
        <dbReference type="ARBA" id="ARBA00002039"/>
    </source>
</evidence>
<keyword evidence="6" id="KW-0645">Protease</keyword>
<feature type="signal peptide" evidence="9">
    <location>
        <begin position="1"/>
        <end position="26"/>
    </location>
</feature>
<dbReference type="GO" id="GO:0008236">
    <property type="term" value="F:serine-type peptidase activity"/>
    <property type="evidence" value="ECO:0007669"/>
    <property type="project" value="UniProtKB-KW"/>
</dbReference>
<dbReference type="Gene3D" id="3.40.50.880">
    <property type="match status" value="1"/>
</dbReference>
<gene>
    <name evidence="10" type="primary">cphB_2</name>
    <name evidence="10" type="ORF">ETAA8_10450</name>
</gene>
<evidence type="ECO:0000313" key="10">
    <source>
        <dbReference type="EMBL" id="QDU25973.1"/>
    </source>
</evidence>
<evidence type="ECO:0000256" key="6">
    <source>
        <dbReference type="ARBA" id="ARBA00022670"/>
    </source>
</evidence>
<dbReference type="PANTHER" id="PTHR36175:SF1">
    <property type="entry name" value="CYANOPHYCINASE"/>
    <property type="match status" value="1"/>
</dbReference>
<evidence type="ECO:0000256" key="7">
    <source>
        <dbReference type="ARBA" id="ARBA00022801"/>
    </source>
</evidence>
<dbReference type="GO" id="GO:0008241">
    <property type="term" value="F:peptidyl-dipeptidase activity"/>
    <property type="evidence" value="ECO:0007669"/>
    <property type="project" value="UniProtKB-EC"/>
</dbReference>
<dbReference type="InterPro" id="IPR029062">
    <property type="entry name" value="Class_I_gatase-like"/>
</dbReference>
<comment type="function">
    <text evidence="2">Exopeptidase that catalyzes the hydrolytic cleavage of multi-L-arginyl-poly-L-aspartic acid (cyanophycin; a water-insoluble reserve polymer) into aspartate-arginine dipeptides.</text>
</comment>
<dbReference type="SUPFAM" id="SSF52317">
    <property type="entry name" value="Class I glutamine amidotransferase-like"/>
    <property type="match status" value="1"/>
</dbReference>
<dbReference type="AlphaFoldDB" id="A0A517Y6W7"/>
<evidence type="ECO:0000256" key="9">
    <source>
        <dbReference type="SAM" id="SignalP"/>
    </source>
</evidence>
<evidence type="ECO:0000313" key="11">
    <source>
        <dbReference type="Proteomes" id="UP000315017"/>
    </source>
</evidence>
<reference evidence="10 11" key="1">
    <citation type="submission" date="2019-02" db="EMBL/GenBank/DDBJ databases">
        <title>Deep-cultivation of Planctomycetes and their phenomic and genomic characterization uncovers novel biology.</title>
        <authorList>
            <person name="Wiegand S."/>
            <person name="Jogler M."/>
            <person name="Boedeker C."/>
            <person name="Pinto D."/>
            <person name="Vollmers J."/>
            <person name="Rivas-Marin E."/>
            <person name="Kohn T."/>
            <person name="Peeters S.H."/>
            <person name="Heuer A."/>
            <person name="Rast P."/>
            <person name="Oberbeckmann S."/>
            <person name="Bunk B."/>
            <person name="Jeske O."/>
            <person name="Meyerdierks A."/>
            <person name="Storesund J.E."/>
            <person name="Kallscheuer N."/>
            <person name="Luecker S."/>
            <person name="Lage O.M."/>
            <person name="Pohl T."/>
            <person name="Merkel B.J."/>
            <person name="Hornburger P."/>
            <person name="Mueller R.-W."/>
            <person name="Bruemmer F."/>
            <person name="Labrenz M."/>
            <person name="Spormann A.M."/>
            <person name="Op den Camp H."/>
            <person name="Overmann J."/>
            <person name="Amann R."/>
            <person name="Jetten M.S.M."/>
            <person name="Mascher T."/>
            <person name="Medema M.H."/>
            <person name="Devos D.P."/>
            <person name="Kaster A.-K."/>
            <person name="Ovreas L."/>
            <person name="Rohde M."/>
            <person name="Galperin M.Y."/>
            <person name="Jogler C."/>
        </authorList>
    </citation>
    <scope>NUCLEOTIDE SEQUENCE [LARGE SCALE GENOMIC DNA]</scope>
    <source>
        <strain evidence="10 11">ETA_A8</strain>
    </source>
</reference>
<keyword evidence="11" id="KW-1185">Reference proteome</keyword>
<dbReference type="Proteomes" id="UP000315017">
    <property type="component" value="Chromosome"/>
</dbReference>
<dbReference type="InterPro" id="IPR005320">
    <property type="entry name" value="Peptidase_S51"/>
</dbReference>
<proteinExistence type="inferred from homology"/>
<evidence type="ECO:0000256" key="1">
    <source>
        <dbReference type="ARBA" id="ARBA00001092"/>
    </source>
</evidence>
<dbReference type="EC" id="3.4.15.6" evidence="4"/>
<protein>
    <recommendedName>
        <fullName evidence="5">Cyanophycinase</fullName>
        <ecNumber evidence="4">3.4.15.6</ecNumber>
    </recommendedName>
</protein>
<dbReference type="RefSeq" id="WP_145085783.1">
    <property type="nucleotide sequence ID" value="NZ_CP036274.1"/>
</dbReference>
<dbReference type="GO" id="GO:0006508">
    <property type="term" value="P:proteolysis"/>
    <property type="evidence" value="ECO:0007669"/>
    <property type="project" value="UniProtKB-KW"/>
</dbReference>
<dbReference type="CDD" id="cd03145">
    <property type="entry name" value="GAT1_cyanophycinase"/>
    <property type="match status" value="1"/>
</dbReference>
<evidence type="ECO:0000256" key="8">
    <source>
        <dbReference type="ARBA" id="ARBA00022825"/>
    </source>
</evidence>
<dbReference type="PANTHER" id="PTHR36175">
    <property type="entry name" value="CYANOPHYCINASE"/>
    <property type="match status" value="1"/>
</dbReference>